<keyword evidence="2" id="KW-1185">Reference proteome</keyword>
<dbReference type="EMBL" id="JARBHB010000007">
    <property type="protein sequence ID" value="KAJ8879090.1"/>
    <property type="molecule type" value="Genomic_DNA"/>
</dbReference>
<protein>
    <submittedName>
        <fullName evidence="1">Uncharacterized protein</fullName>
    </submittedName>
</protein>
<proteinExistence type="predicted"/>
<evidence type="ECO:0000313" key="1">
    <source>
        <dbReference type="EMBL" id="KAJ8879090.1"/>
    </source>
</evidence>
<accession>A0ABQ9H462</accession>
<reference evidence="1 2" key="1">
    <citation type="submission" date="2023-02" db="EMBL/GenBank/DDBJ databases">
        <title>LHISI_Scaffold_Assembly.</title>
        <authorList>
            <person name="Stuart O.P."/>
            <person name="Cleave R."/>
            <person name="Magrath M.J.L."/>
            <person name="Mikheyev A.S."/>
        </authorList>
    </citation>
    <scope>NUCLEOTIDE SEQUENCE [LARGE SCALE GENOMIC DNA]</scope>
    <source>
        <strain evidence="1">Daus_M_001</strain>
        <tissue evidence="1">Leg muscle</tissue>
    </source>
</reference>
<organism evidence="1 2">
    <name type="scientific">Dryococelus australis</name>
    <dbReference type="NCBI Taxonomy" id="614101"/>
    <lineage>
        <taxon>Eukaryota</taxon>
        <taxon>Metazoa</taxon>
        <taxon>Ecdysozoa</taxon>
        <taxon>Arthropoda</taxon>
        <taxon>Hexapoda</taxon>
        <taxon>Insecta</taxon>
        <taxon>Pterygota</taxon>
        <taxon>Neoptera</taxon>
        <taxon>Polyneoptera</taxon>
        <taxon>Phasmatodea</taxon>
        <taxon>Verophasmatodea</taxon>
        <taxon>Anareolatae</taxon>
        <taxon>Phasmatidae</taxon>
        <taxon>Eurycanthinae</taxon>
        <taxon>Dryococelus</taxon>
    </lineage>
</organism>
<dbReference type="Proteomes" id="UP001159363">
    <property type="component" value="Chromosome 6"/>
</dbReference>
<sequence>MTRSWRGAAGDFIHNPALPASHRRNPTLEYDQERGSDKYCSATRFKCVIASTRKALNWRAVFPSYCGYLWAERPSGSNSPTQETRITQKWRGLSLDVGVSRGCVNPALQSQTVERTARNGIASGLTLISTHKLTPVFHRTDELFCRYRGLKLTITKPLEIRGSLRGSHCGLMMSIRLLTSHRVEPGSIPGRVTPDFRMWKSCMAMPLVDGFSRGYPVSPALALRRCSIHISINLTGSQELAFTSCPNLLTYLNSYKFQTGGVERSVEIWAALNTEVLRADEANRNALAMETGDHREDPLTSSIVRHDSNMRKSGSDPAGIRIRLA</sequence>
<name>A0ABQ9H462_9NEOP</name>
<gene>
    <name evidence="1" type="ORF">PR048_019696</name>
</gene>
<evidence type="ECO:0000313" key="2">
    <source>
        <dbReference type="Proteomes" id="UP001159363"/>
    </source>
</evidence>
<comment type="caution">
    <text evidence="1">The sequence shown here is derived from an EMBL/GenBank/DDBJ whole genome shotgun (WGS) entry which is preliminary data.</text>
</comment>